<name>A0A510TVJ1_9LACO</name>
<dbReference type="AlphaFoldDB" id="A0A510TVJ1"/>
<dbReference type="Proteomes" id="UP000326779">
    <property type="component" value="Chromosome"/>
</dbReference>
<accession>A0A510TVJ1</accession>
<evidence type="ECO:0000313" key="2">
    <source>
        <dbReference type="Proteomes" id="UP000326779"/>
    </source>
</evidence>
<proteinExistence type="predicted"/>
<organism evidence="1 2">
    <name type="scientific">Schleiferilactobacillus harbinensis</name>
    <dbReference type="NCBI Taxonomy" id="304207"/>
    <lineage>
        <taxon>Bacteria</taxon>
        <taxon>Bacillati</taxon>
        <taxon>Bacillota</taxon>
        <taxon>Bacilli</taxon>
        <taxon>Lactobacillales</taxon>
        <taxon>Lactobacillaceae</taxon>
        <taxon>Schleiferilactobacillus</taxon>
    </lineage>
</organism>
<reference evidence="1 2" key="1">
    <citation type="submission" date="2019-10" db="EMBL/GenBank/DDBJ databases">
        <title>The completed genome of Lactobacillus harbinensis M1.</title>
        <authorList>
            <person name="Zheng Y."/>
        </authorList>
    </citation>
    <scope>NUCLEOTIDE SEQUENCE [LARGE SCALE GENOMIC DNA]</scope>
    <source>
        <strain evidence="1 2">M1</strain>
    </source>
</reference>
<dbReference type="RefSeq" id="WP_146994653.1">
    <property type="nucleotide sequence ID" value="NZ_BJTX01000032.1"/>
</dbReference>
<evidence type="ECO:0000313" key="1">
    <source>
        <dbReference type="EMBL" id="QFR22473.1"/>
    </source>
</evidence>
<gene>
    <name evidence="1" type="ORF">D1010_02885</name>
</gene>
<dbReference type="EMBL" id="CP045143">
    <property type="protein sequence ID" value="QFR22473.1"/>
    <property type="molecule type" value="Genomic_DNA"/>
</dbReference>
<protein>
    <submittedName>
        <fullName evidence="1">Uncharacterized protein</fullName>
    </submittedName>
</protein>
<sequence>MVTVVMLGAPLSQAVFLGIANAAGPALSWAIFALGSGLVSIVALIFSRRVSDPSLTMQSV</sequence>
<dbReference type="KEGG" id="lhb:D1010_02885"/>